<sequence>MVFFRTVTALSRLRSRVGQQSNLANSVRWLQMQTSSDLVLSFPLFLLLCFVFFLVIDIDSIDDLHSHLKEMIPEQQERLKKVKSELGKIQLGNITVDMVIGGMRGMTGLLWETSLLDPDEGIRFRGLSIPECQKLLPTAKPDGEPLPEGLLWLLLTGKVPTKEQVDALSKELRDRATIPDYVYKAIDALPETAHPMTQFASGVMALQVQSEFQKAYEKGIHKSKYWEPTYEDSLNLIARVPAVAAYVFRRIYKDGQVIPKDDSLDYGANFSHMLGFDDPKMQELMRLYVTIHSDHEGGNVSAHTGHLVASALSDPYLSFAAALNGLAGPLHGLANQEVLLWIKSVVEECGENITKEQLNDYVWKTLNSGKVVPGFGHGVLRKTDPRYICQREFALKHLPDDPLFQLVSKLFEVVPPILTELGKVSCLSFFFEQRLFLLHSSSSPPPSCPGYFKDLFVKNPWPNVDAHSGVLLNHFGLTEARYCSPYSILYCSFWCIKEPWNLLSADMGPSSWVALERPKSVTLDWIEKHCKKAA</sequence>
<name>A0ACC1BA14_9ROSI</name>
<proteinExistence type="predicted"/>
<dbReference type="EMBL" id="CM047902">
    <property type="protein sequence ID" value="KAJ0095742.1"/>
    <property type="molecule type" value="Genomic_DNA"/>
</dbReference>
<protein>
    <submittedName>
        <fullName evidence="1">Uncharacterized protein</fullName>
    </submittedName>
</protein>
<comment type="caution">
    <text evidence="1">The sequence shown here is derived from an EMBL/GenBank/DDBJ whole genome shotgun (WGS) entry which is preliminary data.</text>
</comment>
<evidence type="ECO:0000313" key="1">
    <source>
        <dbReference type="EMBL" id="KAJ0095742.1"/>
    </source>
</evidence>
<gene>
    <name evidence="1" type="ORF">Patl1_17299</name>
</gene>
<keyword evidence="2" id="KW-1185">Reference proteome</keyword>
<evidence type="ECO:0000313" key="2">
    <source>
        <dbReference type="Proteomes" id="UP001164250"/>
    </source>
</evidence>
<dbReference type="Proteomes" id="UP001164250">
    <property type="component" value="Chromosome 6"/>
</dbReference>
<accession>A0ACC1BA14</accession>
<reference evidence="2" key="1">
    <citation type="journal article" date="2023" name="G3 (Bethesda)">
        <title>Genome assembly and association tests identify interacting loci associated with vigor, precocity, and sex in interspecific pistachio rootstocks.</title>
        <authorList>
            <person name="Palmer W."/>
            <person name="Jacygrad E."/>
            <person name="Sagayaradj S."/>
            <person name="Cavanaugh K."/>
            <person name="Han R."/>
            <person name="Bertier L."/>
            <person name="Beede B."/>
            <person name="Kafkas S."/>
            <person name="Golino D."/>
            <person name="Preece J."/>
            <person name="Michelmore R."/>
        </authorList>
    </citation>
    <scope>NUCLEOTIDE SEQUENCE [LARGE SCALE GENOMIC DNA]</scope>
</reference>
<organism evidence="1 2">
    <name type="scientific">Pistacia atlantica</name>
    <dbReference type="NCBI Taxonomy" id="434234"/>
    <lineage>
        <taxon>Eukaryota</taxon>
        <taxon>Viridiplantae</taxon>
        <taxon>Streptophyta</taxon>
        <taxon>Embryophyta</taxon>
        <taxon>Tracheophyta</taxon>
        <taxon>Spermatophyta</taxon>
        <taxon>Magnoliopsida</taxon>
        <taxon>eudicotyledons</taxon>
        <taxon>Gunneridae</taxon>
        <taxon>Pentapetalae</taxon>
        <taxon>rosids</taxon>
        <taxon>malvids</taxon>
        <taxon>Sapindales</taxon>
        <taxon>Anacardiaceae</taxon>
        <taxon>Pistacia</taxon>
    </lineage>
</organism>